<reference evidence="9" key="2">
    <citation type="submission" date="2018-03" db="EMBL/GenBank/DDBJ databases">
        <authorList>
            <person name="Derbyshire K."/>
            <person name="Gray T.A."/>
            <person name="Champion M."/>
        </authorList>
    </citation>
    <scope>NUCLEOTIDE SEQUENCE [LARGE SCALE GENOMIC DNA]</scope>
    <source>
        <strain evidence="9">MKD8</strain>
    </source>
</reference>
<keyword evidence="2" id="KW-0805">Transcription regulation</keyword>
<name>A0A2U9PPZ6_MYCSE</name>
<evidence type="ECO:0000313" key="9">
    <source>
        <dbReference type="Proteomes" id="UP000011200"/>
    </source>
</evidence>
<evidence type="ECO:0000256" key="3">
    <source>
        <dbReference type="ARBA" id="ARBA00023125"/>
    </source>
</evidence>
<dbReference type="CDD" id="cd06170">
    <property type="entry name" value="LuxR_C_like"/>
    <property type="match status" value="1"/>
</dbReference>
<evidence type="ECO:0000256" key="4">
    <source>
        <dbReference type="ARBA" id="ARBA00023163"/>
    </source>
</evidence>
<evidence type="ECO:0000313" key="8">
    <source>
        <dbReference type="EMBL" id="AWT53758.1"/>
    </source>
</evidence>
<dbReference type="Pfam" id="PF00072">
    <property type="entry name" value="Response_reg"/>
    <property type="match status" value="1"/>
</dbReference>
<dbReference type="SMART" id="SM00448">
    <property type="entry name" value="REC"/>
    <property type="match status" value="1"/>
</dbReference>
<evidence type="ECO:0000259" key="7">
    <source>
        <dbReference type="PROSITE" id="PS50110"/>
    </source>
</evidence>
<dbReference type="PRINTS" id="PR00038">
    <property type="entry name" value="HTHLUXR"/>
</dbReference>
<dbReference type="PROSITE" id="PS50043">
    <property type="entry name" value="HTH_LUXR_2"/>
    <property type="match status" value="1"/>
</dbReference>
<feature type="domain" description="Response regulatory" evidence="7">
    <location>
        <begin position="3"/>
        <end position="125"/>
    </location>
</feature>
<dbReference type="PANTHER" id="PTHR43214">
    <property type="entry name" value="TWO-COMPONENT RESPONSE REGULATOR"/>
    <property type="match status" value="1"/>
</dbReference>
<dbReference type="InterPro" id="IPR039420">
    <property type="entry name" value="WalR-like"/>
</dbReference>
<organism evidence="8 9">
    <name type="scientific">Mycolicibacterium smegmatis (strain MKD8)</name>
    <name type="common">Mycobacterium smegmatis</name>
    <dbReference type="NCBI Taxonomy" id="1214915"/>
    <lineage>
        <taxon>Bacteria</taxon>
        <taxon>Bacillati</taxon>
        <taxon>Actinomycetota</taxon>
        <taxon>Actinomycetes</taxon>
        <taxon>Mycobacteriales</taxon>
        <taxon>Mycobacteriaceae</taxon>
        <taxon>Mycolicibacterium</taxon>
    </lineage>
</organism>
<dbReference type="InterPro" id="IPR058245">
    <property type="entry name" value="NreC/VraR/RcsB-like_REC"/>
</dbReference>
<evidence type="ECO:0000256" key="2">
    <source>
        <dbReference type="ARBA" id="ARBA00023015"/>
    </source>
</evidence>
<dbReference type="Gene3D" id="3.40.50.2300">
    <property type="match status" value="1"/>
</dbReference>
<reference evidence="8 9" key="1">
    <citation type="journal article" date="2013" name="Genome Announc.">
        <title>Draft genome sequence of MKD8, a conjugal recipient Mycobacterium smegmatis strain.</title>
        <authorList>
            <person name="Gray T.A."/>
            <person name="Palumbo M.J."/>
            <person name="Derbyshire K.M."/>
        </authorList>
    </citation>
    <scope>NUCLEOTIDE SEQUENCE [LARGE SCALE GENOMIC DNA]</scope>
    <source>
        <strain evidence="8 9">MKD8</strain>
    </source>
</reference>
<dbReference type="GO" id="GO:0006355">
    <property type="term" value="P:regulation of DNA-templated transcription"/>
    <property type="evidence" value="ECO:0007669"/>
    <property type="project" value="InterPro"/>
</dbReference>
<keyword evidence="1 5" id="KW-0597">Phosphoprotein</keyword>
<sequence length="216" mass="23442">MATVVVADDHSLIREGVVRVLERGGHRVLAVAADAVELLVQVDIHRPDVVVTDIEMPPSCSEDGLAAAVDIRGRHPETAVIVLSQYLEDDYALTLVGDRPQGVGYLLKEKIADPDILNDAVRRVSVGESVLDPDVVTCLVRRGRPHDPLNTLTPREREVLGLMAEGHSNTGIAARLAVTVPAVERHVTNIFVKLGLSQANTDQHRRVLAVLTFLRG</sequence>
<dbReference type="AlphaFoldDB" id="A0A2U9PPZ6"/>
<gene>
    <name evidence="8" type="ORF">D806_027800</name>
</gene>
<protein>
    <submittedName>
        <fullName evidence="8">Two-component system response regulator</fullName>
    </submittedName>
</protein>
<dbReference type="GO" id="GO:0000160">
    <property type="term" value="P:phosphorelay signal transduction system"/>
    <property type="evidence" value="ECO:0007669"/>
    <property type="project" value="InterPro"/>
</dbReference>
<dbReference type="SUPFAM" id="SSF46894">
    <property type="entry name" value="C-terminal effector domain of the bipartite response regulators"/>
    <property type="match status" value="1"/>
</dbReference>
<dbReference type="InterPro" id="IPR001789">
    <property type="entry name" value="Sig_transdc_resp-reg_receiver"/>
</dbReference>
<evidence type="ECO:0000256" key="1">
    <source>
        <dbReference type="ARBA" id="ARBA00022553"/>
    </source>
</evidence>
<evidence type="ECO:0000259" key="6">
    <source>
        <dbReference type="PROSITE" id="PS50043"/>
    </source>
</evidence>
<dbReference type="PROSITE" id="PS50110">
    <property type="entry name" value="RESPONSE_REGULATORY"/>
    <property type="match status" value="1"/>
</dbReference>
<dbReference type="InterPro" id="IPR016032">
    <property type="entry name" value="Sig_transdc_resp-reg_C-effctor"/>
</dbReference>
<accession>A0A2U9PPZ6</accession>
<feature type="modified residue" description="4-aspartylphosphate" evidence="5">
    <location>
        <position position="53"/>
    </location>
</feature>
<dbReference type="CDD" id="cd17535">
    <property type="entry name" value="REC_NarL-like"/>
    <property type="match status" value="1"/>
</dbReference>
<dbReference type="EMBL" id="CP027541">
    <property type="protein sequence ID" value="AWT53758.1"/>
    <property type="molecule type" value="Genomic_DNA"/>
</dbReference>
<dbReference type="Proteomes" id="UP000011200">
    <property type="component" value="Chromosome"/>
</dbReference>
<keyword evidence="3" id="KW-0238">DNA-binding</keyword>
<dbReference type="GO" id="GO:0003677">
    <property type="term" value="F:DNA binding"/>
    <property type="evidence" value="ECO:0007669"/>
    <property type="project" value="UniProtKB-KW"/>
</dbReference>
<proteinExistence type="predicted"/>
<dbReference type="SUPFAM" id="SSF52172">
    <property type="entry name" value="CheY-like"/>
    <property type="match status" value="1"/>
</dbReference>
<dbReference type="PANTHER" id="PTHR43214:SF24">
    <property type="entry name" value="TRANSCRIPTIONAL REGULATORY PROTEIN NARL-RELATED"/>
    <property type="match status" value="1"/>
</dbReference>
<dbReference type="Pfam" id="PF00196">
    <property type="entry name" value="GerE"/>
    <property type="match status" value="1"/>
</dbReference>
<dbReference type="RefSeq" id="WP_003894196.1">
    <property type="nucleotide sequence ID" value="NZ_CP027541.1"/>
</dbReference>
<evidence type="ECO:0000256" key="5">
    <source>
        <dbReference type="PROSITE-ProRule" id="PRU00169"/>
    </source>
</evidence>
<dbReference type="InterPro" id="IPR000792">
    <property type="entry name" value="Tscrpt_reg_LuxR_C"/>
</dbReference>
<keyword evidence="4" id="KW-0804">Transcription</keyword>
<feature type="domain" description="HTH luxR-type" evidence="6">
    <location>
        <begin position="145"/>
        <end position="216"/>
    </location>
</feature>
<dbReference type="SMART" id="SM00421">
    <property type="entry name" value="HTH_LUXR"/>
    <property type="match status" value="1"/>
</dbReference>
<dbReference type="InterPro" id="IPR011006">
    <property type="entry name" value="CheY-like_superfamily"/>
</dbReference>